<dbReference type="PRINTS" id="PR00368">
    <property type="entry name" value="FADPNR"/>
</dbReference>
<evidence type="ECO:0000313" key="5">
    <source>
        <dbReference type="EMBL" id="ACZ38033.1"/>
    </source>
</evidence>
<feature type="domain" description="Response regulatory" evidence="4">
    <location>
        <begin position="6"/>
        <end position="129"/>
    </location>
</feature>
<dbReference type="InterPro" id="IPR023753">
    <property type="entry name" value="FAD/NAD-binding_dom"/>
</dbReference>
<dbReference type="Pfam" id="PF07992">
    <property type="entry name" value="Pyr_redox_2"/>
    <property type="match status" value="1"/>
</dbReference>
<dbReference type="Gene3D" id="3.40.50.2300">
    <property type="match status" value="1"/>
</dbReference>
<dbReference type="Proteomes" id="UP000002027">
    <property type="component" value="Chromosome 1"/>
</dbReference>
<dbReference type="KEGG" id="sti:Sthe_0596"/>
<keyword evidence="2" id="KW-0560">Oxidoreductase</keyword>
<keyword evidence="1" id="KW-0285">Flavoprotein</keyword>
<dbReference type="STRING" id="479434.Sthe_0596"/>
<dbReference type="eggNOG" id="COG3437">
    <property type="taxonomic scope" value="Bacteria"/>
</dbReference>
<accession>D1C1B6</accession>
<evidence type="ECO:0000256" key="3">
    <source>
        <dbReference type="PROSITE-ProRule" id="PRU00169"/>
    </source>
</evidence>
<evidence type="ECO:0000313" key="6">
    <source>
        <dbReference type="Proteomes" id="UP000002027"/>
    </source>
</evidence>
<protein>
    <submittedName>
        <fullName evidence="5">Response regulator receiver modulated FAD-dependent pyridine nucleotide-disulphide oxidoreductase</fullName>
    </submittedName>
</protein>
<dbReference type="Gene3D" id="3.50.50.60">
    <property type="entry name" value="FAD/NAD(P)-binding domain"/>
    <property type="match status" value="2"/>
</dbReference>
<name>D1C1B6_SPHTD</name>
<dbReference type="Pfam" id="PF00072">
    <property type="entry name" value="Response_reg"/>
    <property type="match status" value="1"/>
</dbReference>
<dbReference type="InterPro" id="IPR011006">
    <property type="entry name" value="CheY-like_superfamily"/>
</dbReference>
<dbReference type="Gene3D" id="3.40.30.10">
    <property type="entry name" value="Glutaredoxin"/>
    <property type="match status" value="1"/>
</dbReference>
<dbReference type="PRINTS" id="PR00469">
    <property type="entry name" value="PNDRDTASEII"/>
</dbReference>
<reference evidence="6" key="1">
    <citation type="submission" date="2009-11" db="EMBL/GenBank/DDBJ databases">
        <title>The complete chromosome 1 of Sphaerobacter thermophilus DSM 20745.</title>
        <authorList>
            <person name="Lucas S."/>
            <person name="Copeland A."/>
            <person name="Lapidus A."/>
            <person name="Glavina del Rio T."/>
            <person name="Dalin E."/>
            <person name="Tice H."/>
            <person name="Bruce D."/>
            <person name="Goodwin L."/>
            <person name="Pitluck S."/>
            <person name="Kyrpides N."/>
            <person name="Mavromatis K."/>
            <person name="Ivanova N."/>
            <person name="Mikhailova N."/>
            <person name="LaButti K.M."/>
            <person name="Clum A."/>
            <person name="Sun H.I."/>
            <person name="Brettin T."/>
            <person name="Detter J.C."/>
            <person name="Han C."/>
            <person name="Larimer F."/>
            <person name="Land M."/>
            <person name="Hauser L."/>
            <person name="Markowitz V."/>
            <person name="Cheng J.F."/>
            <person name="Hugenholtz P."/>
            <person name="Woyke T."/>
            <person name="Wu D."/>
            <person name="Steenblock K."/>
            <person name="Schneider S."/>
            <person name="Pukall R."/>
            <person name="Goeker M."/>
            <person name="Klenk H.P."/>
            <person name="Eisen J.A."/>
        </authorList>
    </citation>
    <scope>NUCLEOTIDE SEQUENCE [LARGE SCALE GENOMIC DNA]</scope>
    <source>
        <strain evidence="6">ATCC 49802 / DSM 20745 / S 6022</strain>
    </source>
</reference>
<dbReference type="SUPFAM" id="SSF51905">
    <property type="entry name" value="FAD/NAD(P)-binding domain"/>
    <property type="match status" value="1"/>
</dbReference>
<dbReference type="EMBL" id="CP001823">
    <property type="protein sequence ID" value="ACZ38033.1"/>
    <property type="molecule type" value="Genomic_DNA"/>
</dbReference>
<dbReference type="GO" id="GO:0000160">
    <property type="term" value="P:phosphorelay signal transduction system"/>
    <property type="evidence" value="ECO:0007669"/>
    <property type="project" value="InterPro"/>
</dbReference>
<dbReference type="SMART" id="SM00448">
    <property type="entry name" value="REC"/>
    <property type="match status" value="1"/>
</dbReference>
<dbReference type="RefSeq" id="WP_012871080.1">
    <property type="nucleotide sequence ID" value="NC_013523.1"/>
</dbReference>
<keyword evidence="6" id="KW-1185">Reference proteome</keyword>
<dbReference type="GO" id="GO:0016491">
    <property type="term" value="F:oxidoreductase activity"/>
    <property type="evidence" value="ECO:0007669"/>
    <property type="project" value="UniProtKB-KW"/>
</dbReference>
<sequence length="554" mass="60301">MADKPAILIVDDEPSVLAAVARDLRARYGDRFRILRAESGAEALDAVRRLRLRNAPLALLIVDQRMPGMTGIEFLTEAIQVYPDVKRVLLTAYADTEAAIRAINDVQIDHYLLKPWDPPDERLYPVVDEVLDDWMANWSPPFEGVRLIGHRWSVETFQLKDFLARNLVPYRWLDVETNPEAQELASQARLDLTRLPVVILPDGTALEQPSQQQLAARIGLPVQAALPFYDLIIVGGGPAGLAAAVYGASEGLRILLIERHAPGGQAGTSSRIENYLGFPAGLSGSDLARRAVAQARRFGAEILNAEVTGIRLEGQYRIVQTASGGEISCHALLIAAGVSYRRLEAPGVERLHGKGVYYGGALSEAMAAKGEEVFIVGGGNSAGQAAVHFARFARCVTLLVRGDSLPKSGMSQYLVDRIAEIPNIQVWFHTTVIEALGETRLTALRIADAKTGQERTVPADDLFVFIGAKPFTDWMDGLVALDDAGFVLTGPDLARARNGAARWPLKRQPYLLETNVPGVFAAGDIRHQSIKRIASATGEGAMAVHFVHRYLSSL</sequence>
<proteinExistence type="predicted"/>
<evidence type="ECO:0000256" key="2">
    <source>
        <dbReference type="ARBA" id="ARBA00023002"/>
    </source>
</evidence>
<dbReference type="PANTHER" id="PTHR48105">
    <property type="entry name" value="THIOREDOXIN REDUCTASE 1-RELATED-RELATED"/>
    <property type="match status" value="1"/>
</dbReference>
<dbReference type="InterPro" id="IPR001789">
    <property type="entry name" value="Sig_transdc_resp-reg_receiver"/>
</dbReference>
<dbReference type="eggNOG" id="COG0492">
    <property type="taxonomic scope" value="Bacteria"/>
</dbReference>
<dbReference type="HOGENOM" id="CLU_031864_5_8_0"/>
<reference evidence="5 6" key="2">
    <citation type="journal article" date="2010" name="Stand. Genomic Sci.">
        <title>Complete genome sequence of Desulfohalobium retbaense type strain (HR(100)).</title>
        <authorList>
            <person name="Spring S."/>
            <person name="Nolan M."/>
            <person name="Lapidus A."/>
            <person name="Glavina Del Rio T."/>
            <person name="Copeland A."/>
            <person name="Tice H."/>
            <person name="Cheng J.F."/>
            <person name="Lucas S."/>
            <person name="Land M."/>
            <person name="Chen F."/>
            <person name="Bruce D."/>
            <person name="Goodwin L."/>
            <person name="Pitluck S."/>
            <person name="Ivanova N."/>
            <person name="Mavromatis K."/>
            <person name="Mikhailova N."/>
            <person name="Pati A."/>
            <person name="Chen A."/>
            <person name="Palaniappan K."/>
            <person name="Hauser L."/>
            <person name="Chang Y.J."/>
            <person name="Jeffries C.D."/>
            <person name="Munk C."/>
            <person name="Kiss H."/>
            <person name="Chain P."/>
            <person name="Han C."/>
            <person name="Brettin T."/>
            <person name="Detter J.C."/>
            <person name="Schuler E."/>
            <person name="Goker M."/>
            <person name="Rohde M."/>
            <person name="Bristow J."/>
            <person name="Eisen J.A."/>
            <person name="Markowitz V."/>
            <person name="Hugenholtz P."/>
            <person name="Kyrpides N.C."/>
            <person name="Klenk H.P."/>
        </authorList>
    </citation>
    <scope>NUCLEOTIDE SEQUENCE [LARGE SCALE GENOMIC DNA]</scope>
    <source>
        <strain evidence="6">ATCC 49802 / DSM 20745 / S 6022</strain>
    </source>
</reference>
<dbReference type="AlphaFoldDB" id="D1C1B6"/>
<dbReference type="OrthoDB" id="109585at2"/>
<dbReference type="SUPFAM" id="SSF52172">
    <property type="entry name" value="CheY-like"/>
    <property type="match status" value="1"/>
</dbReference>
<dbReference type="InParanoid" id="D1C1B6"/>
<organism evidence="5 6">
    <name type="scientific">Sphaerobacter thermophilus (strain ATCC 49802 / DSM 20745 / KCCM 41009 / NCIMB 13125 / S 6022)</name>
    <dbReference type="NCBI Taxonomy" id="479434"/>
    <lineage>
        <taxon>Bacteria</taxon>
        <taxon>Pseudomonadati</taxon>
        <taxon>Thermomicrobiota</taxon>
        <taxon>Thermomicrobia</taxon>
        <taxon>Sphaerobacterales</taxon>
        <taxon>Sphaerobacterineae</taxon>
        <taxon>Sphaerobacteraceae</taxon>
        <taxon>Sphaerobacter</taxon>
    </lineage>
</organism>
<evidence type="ECO:0000259" key="4">
    <source>
        <dbReference type="PROSITE" id="PS50110"/>
    </source>
</evidence>
<dbReference type="InterPro" id="IPR036188">
    <property type="entry name" value="FAD/NAD-bd_sf"/>
</dbReference>
<dbReference type="PROSITE" id="PS50110">
    <property type="entry name" value="RESPONSE_REGULATORY"/>
    <property type="match status" value="1"/>
</dbReference>
<gene>
    <name evidence="5" type="ordered locus">Sthe_0596</name>
</gene>
<dbReference type="FunCoup" id="D1C1B6">
    <property type="interactions" value="291"/>
</dbReference>
<feature type="modified residue" description="4-aspartylphosphate" evidence="3">
    <location>
        <position position="63"/>
    </location>
</feature>
<evidence type="ECO:0000256" key="1">
    <source>
        <dbReference type="ARBA" id="ARBA00022630"/>
    </source>
</evidence>
<keyword evidence="3" id="KW-0597">Phosphoprotein</keyword>
<dbReference type="InterPro" id="IPR050097">
    <property type="entry name" value="Ferredoxin-NADP_redctase_2"/>
</dbReference>